<dbReference type="InterPro" id="IPR008761">
    <property type="entry name" value="Peptidase_S37"/>
</dbReference>
<keyword evidence="5" id="KW-0031">Aminopeptidase</keyword>
<dbReference type="OrthoDB" id="3979391at2"/>
<dbReference type="Pfam" id="PF05576">
    <property type="entry name" value="Peptidase_S37"/>
    <property type="match status" value="1"/>
</dbReference>
<dbReference type="Gene3D" id="3.40.50.1820">
    <property type="entry name" value="alpha/beta hydrolase"/>
    <property type="match status" value="1"/>
</dbReference>
<dbReference type="GO" id="GO:0008239">
    <property type="term" value="F:dipeptidyl-peptidase activity"/>
    <property type="evidence" value="ECO:0007669"/>
    <property type="project" value="TreeGrafter"/>
</dbReference>
<evidence type="ECO:0000313" key="5">
    <source>
        <dbReference type="EMBL" id="ALO14516.1"/>
    </source>
</evidence>
<keyword evidence="3 5" id="KW-0378">Hydrolase</keyword>
<evidence type="ECO:0000256" key="4">
    <source>
        <dbReference type="SAM" id="SignalP"/>
    </source>
</evidence>
<gene>
    <name evidence="5" type="primary">ptp</name>
    <name evidence="5" type="ORF">L21SP5_00845</name>
</gene>
<dbReference type="RefSeq" id="WP_057952055.1">
    <property type="nucleotide sequence ID" value="NZ_CP013118.1"/>
</dbReference>
<feature type="signal peptide" evidence="4">
    <location>
        <begin position="1"/>
        <end position="19"/>
    </location>
</feature>
<dbReference type="PANTHER" id="PTHR11010">
    <property type="entry name" value="PROTEASE S28 PRO-X CARBOXYPEPTIDASE-RELATED"/>
    <property type="match status" value="1"/>
</dbReference>
<dbReference type="Proteomes" id="UP000064893">
    <property type="component" value="Chromosome"/>
</dbReference>
<dbReference type="GO" id="GO:0004177">
    <property type="term" value="F:aminopeptidase activity"/>
    <property type="evidence" value="ECO:0007669"/>
    <property type="project" value="UniProtKB-KW"/>
</dbReference>
<sequence length="434" mass="49737" precursor="true">MLKSLYLFTALLILTGVISCQQEPATPLQIVEELNAVDSFKTINGDTAFQVTYELWFQQPVDHNNPDLGTFPQKVIYSHKGFDKPVVVVLEGYALYGTGQSELCRLLDANQITIEHRFFDKSRPKDSIPWSNLTVANAAADQHNVIQAFKPWYSKKWISTGISKGGQTTIFHRSLYPKDVDVSVPYVAPLNFSATDERVQLFLDTVGTAPCRQKIHDFQVELLERKDALMPFFEEEAKKNDWEFKMGLDSAYDLAVFEFSFALWQWVPNDCESIPPLDANNKEIFHYWKTYTGFSFFEQNSIAPTLPFFFQGMTEIGMYGYDADEFKGYTDMEGMVDFSWTLPKGYENAEFNPKVMRKVDRWVKNEGDNMLYLYGGQDAWSATAAEPGAETNAVRLFNPEKNHSTRIRNYPEHLKDSIYSILEKWTGVEVNVGE</sequence>
<dbReference type="AlphaFoldDB" id="A0A0S2HX24"/>
<keyword evidence="1" id="KW-0645">Protease</keyword>
<dbReference type="KEGG" id="blq:L21SP5_00845"/>
<dbReference type="PROSITE" id="PS51257">
    <property type="entry name" value="PROKAR_LIPOPROTEIN"/>
    <property type="match status" value="1"/>
</dbReference>
<reference evidence="5 6" key="1">
    <citation type="submission" date="2015-11" db="EMBL/GenBank/DDBJ databases">
        <title>Description and complete genome sequence of a novel strain predominating in hypersaline microbial mats and representing a new family of the Bacteriodetes phylum.</title>
        <authorList>
            <person name="Spring S."/>
            <person name="Bunk B."/>
            <person name="Sproer C."/>
            <person name="Klenk H.-P."/>
        </authorList>
    </citation>
    <scope>NUCLEOTIDE SEQUENCE [LARGE SCALE GENOMIC DNA]</scope>
    <source>
        <strain evidence="5 6">L21-Spi-D4</strain>
    </source>
</reference>
<dbReference type="PANTHER" id="PTHR11010:SF38">
    <property type="entry name" value="LYSOSOMAL PRO-X CARBOXYPEPTIDASE"/>
    <property type="match status" value="1"/>
</dbReference>
<keyword evidence="2 4" id="KW-0732">Signal</keyword>
<evidence type="ECO:0000256" key="2">
    <source>
        <dbReference type="ARBA" id="ARBA00022729"/>
    </source>
</evidence>
<dbReference type="PATRIC" id="fig|1307839.3.peg.894"/>
<dbReference type="STRING" id="1307839.L21SP5_00845"/>
<name>A0A0S2HX24_9BACT</name>
<dbReference type="EC" id="3.4.11.-" evidence="5"/>
<dbReference type="ESTHER" id="9bact-a0a0s2hx24">
    <property type="family name" value="Peptidase_S37"/>
</dbReference>
<proteinExistence type="predicted"/>
<feature type="chain" id="PRO_5006599384" evidence="4">
    <location>
        <begin position="20"/>
        <end position="434"/>
    </location>
</feature>
<keyword evidence="6" id="KW-1185">Reference proteome</keyword>
<dbReference type="SUPFAM" id="SSF53474">
    <property type="entry name" value="alpha/beta-Hydrolases"/>
    <property type="match status" value="1"/>
</dbReference>
<organism evidence="5 6">
    <name type="scientific">Salinivirga cyanobacteriivorans</name>
    <dbReference type="NCBI Taxonomy" id="1307839"/>
    <lineage>
        <taxon>Bacteria</taxon>
        <taxon>Pseudomonadati</taxon>
        <taxon>Bacteroidota</taxon>
        <taxon>Bacteroidia</taxon>
        <taxon>Bacteroidales</taxon>
        <taxon>Salinivirgaceae</taxon>
        <taxon>Salinivirga</taxon>
    </lineage>
</organism>
<dbReference type="GO" id="GO:0006508">
    <property type="term" value="P:proteolysis"/>
    <property type="evidence" value="ECO:0007669"/>
    <property type="project" value="UniProtKB-KW"/>
</dbReference>
<dbReference type="InterPro" id="IPR029058">
    <property type="entry name" value="AB_hydrolase_fold"/>
</dbReference>
<protein>
    <submittedName>
        <fullName evidence="5">Prolyl tri/tetrapeptidyl aminopeptidase</fullName>
        <ecNumber evidence="5">3.4.11.-</ecNumber>
    </submittedName>
</protein>
<evidence type="ECO:0000256" key="1">
    <source>
        <dbReference type="ARBA" id="ARBA00022670"/>
    </source>
</evidence>
<evidence type="ECO:0000313" key="6">
    <source>
        <dbReference type="Proteomes" id="UP000064893"/>
    </source>
</evidence>
<accession>A0A0S2HX24</accession>
<dbReference type="EMBL" id="CP013118">
    <property type="protein sequence ID" value="ALO14516.1"/>
    <property type="molecule type" value="Genomic_DNA"/>
</dbReference>
<evidence type="ECO:0000256" key="3">
    <source>
        <dbReference type="ARBA" id="ARBA00022801"/>
    </source>
</evidence>